<gene>
    <name evidence="2" type="ORF">EYF80_019402</name>
</gene>
<name>A0A4Z2HWZ2_9TELE</name>
<dbReference type="AlphaFoldDB" id="A0A4Z2HWZ2"/>
<evidence type="ECO:0000256" key="1">
    <source>
        <dbReference type="SAM" id="MobiDB-lite"/>
    </source>
</evidence>
<sequence length="121" mass="12832">MKDTNTRPDTAGAPSASTQPAPSQHPASTQPAPSQHPATRTATAWRQHETTGTRTALLLQDKATAHVGSQITMTTLSKSHVDTALDEAPYQRAQCNGYLAKQLTQSPLSLTPCLATVTLLD</sequence>
<dbReference type="Proteomes" id="UP000314294">
    <property type="component" value="Unassembled WGS sequence"/>
</dbReference>
<keyword evidence="3" id="KW-1185">Reference proteome</keyword>
<evidence type="ECO:0000313" key="3">
    <source>
        <dbReference type="Proteomes" id="UP000314294"/>
    </source>
</evidence>
<organism evidence="2 3">
    <name type="scientific">Liparis tanakae</name>
    <name type="common">Tanaka's snailfish</name>
    <dbReference type="NCBI Taxonomy" id="230148"/>
    <lineage>
        <taxon>Eukaryota</taxon>
        <taxon>Metazoa</taxon>
        <taxon>Chordata</taxon>
        <taxon>Craniata</taxon>
        <taxon>Vertebrata</taxon>
        <taxon>Euteleostomi</taxon>
        <taxon>Actinopterygii</taxon>
        <taxon>Neopterygii</taxon>
        <taxon>Teleostei</taxon>
        <taxon>Neoteleostei</taxon>
        <taxon>Acanthomorphata</taxon>
        <taxon>Eupercaria</taxon>
        <taxon>Perciformes</taxon>
        <taxon>Cottioidei</taxon>
        <taxon>Cottales</taxon>
        <taxon>Liparidae</taxon>
        <taxon>Liparis</taxon>
    </lineage>
</organism>
<feature type="region of interest" description="Disordered" evidence="1">
    <location>
        <begin position="1"/>
        <end position="51"/>
    </location>
</feature>
<evidence type="ECO:0000313" key="2">
    <source>
        <dbReference type="EMBL" id="TNN70376.1"/>
    </source>
</evidence>
<dbReference type="EMBL" id="SRLO01000164">
    <property type="protein sequence ID" value="TNN70376.1"/>
    <property type="molecule type" value="Genomic_DNA"/>
</dbReference>
<proteinExistence type="predicted"/>
<feature type="compositionally biased region" description="Polar residues" evidence="1">
    <location>
        <begin position="15"/>
        <end position="45"/>
    </location>
</feature>
<comment type="caution">
    <text evidence="2">The sequence shown here is derived from an EMBL/GenBank/DDBJ whole genome shotgun (WGS) entry which is preliminary data.</text>
</comment>
<protein>
    <submittedName>
        <fullName evidence="2">Uncharacterized protein</fullName>
    </submittedName>
</protein>
<accession>A0A4Z2HWZ2</accession>
<reference evidence="2 3" key="1">
    <citation type="submission" date="2019-03" db="EMBL/GenBank/DDBJ databases">
        <title>First draft genome of Liparis tanakae, snailfish: a comprehensive survey of snailfish specific genes.</title>
        <authorList>
            <person name="Kim W."/>
            <person name="Song I."/>
            <person name="Jeong J.-H."/>
            <person name="Kim D."/>
            <person name="Kim S."/>
            <person name="Ryu S."/>
            <person name="Song J.Y."/>
            <person name="Lee S.K."/>
        </authorList>
    </citation>
    <scope>NUCLEOTIDE SEQUENCE [LARGE SCALE GENOMIC DNA]</scope>
    <source>
        <tissue evidence="2">Muscle</tissue>
    </source>
</reference>